<accession>A0A5N5QX62</accession>
<dbReference type="EMBL" id="SSOP01000003">
    <property type="protein sequence ID" value="KAB5596163.1"/>
    <property type="molecule type" value="Genomic_DNA"/>
</dbReference>
<dbReference type="Pfam" id="PF08495">
    <property type="entry name" value="FIST"/>
    <property type="match status" value="1"/>
</dbReference>
<keyword evidence="3" id="KW-1185">Reference proteome</keyword>
<dbReference type="AlphaFoldDB" id="A0A5N5QX62"/>
<organism evidence="2 3">
    <name type="scientific">Ceratobasidium theobromae</name>
    <dbReference type="NCBI Taxonomy" id="1582974"/>
    <lineage>
        <taxon>Eukaryota</taxon>
        <taxon>Fungi</taxon>
        <taxon>Dikarya</taxon>
        <taxon>Basidiomycota</taxon>
        <taxon>Agaricomycotina</taxon>
        <taxon>Agaricomycetes</taxon>
        <taxon>Cantharellales</taxon>
        <taxon>Ceratobasidiaceae</taxon>
        <taxon>Ceratobasidium</taxon>
    </lineage>
</organism>
<feature type="domain" description="FIST" evidence="1">
    <location>
        <begin position="109"/>
        <end position="247"/>
    </location>
</feature>
<protein>
    <recommendedName>
        <fullName evidence="1">FIST domain-containing protein</fullName>
    </recommendedName>
</protein>
<comment type="caution">
    <text evidence="2">The sequence shown here is derived from an EMBL/GenBank/DDBJ whole genome shotgun (WGS) entry which is preliminary data.</text>
</comment>
<dbReference type="InterPro" id="IPR013702">
    <property type="entry name" value="FIST_domain_N"/>
</dbReference>
<dbReference type="OrthoDB" id="10251508at2759"/>
<gene>
    <name evidence="2" type="ORF">CTheo_435</name>
</gene>
<sequence>MFRTYIAPTARSLLRHVTHFPAPPATSINLFALSAHSDDLQDAVAYLTSLPNAIGGLTASPYKGVQLSIASYPAISCLPFRSTVPGISQANVGRVRTYRPPTREDRASETRLDRALAEETVNWDSALSEGESHELPSGLRHVRNKSSISSFLYLSDRSPEGLLNSLRKHFPAASQVGRVCWSIEEVANSRPFTLFKGSKIFSDGAVGLAVFNQGPEQASIHFANIRAISEPMEVTQAQTNLIESLDNGNPVQSLILAMRANGSISKDQDIYLAVLDESSLDSQTNKVPTHGYSQVYKITAGGSSRGSISLDAAEGPRPGAKVQFAITASQNFSPTSVPVNQTTPTWTLNTISDSDIQAISTASDVREIENVFLGTSENGFVWGPSLERPWICMVSGATASLRWAL</sequence>
<proteinExistence type="predicted"/>
<reference evidence="2 3" key="1">
    <citation type="journal article" date="2019" name="Fungal Biol. Biotechnol.">
        <title>Draft genome sequence of fastidious pathogen Ceratobasidium theobromae, which causes vascular-streak dieback in Theobroma cacao.</title>
        <authorList>
            <person name="Ali S.S."/>
            <person name="Asman A."/>
            <person name="Shao J."/>
            <person name="Firmansyah A.P."/>
            <person name="Susilo A.W."/>
            <person name="Rosmana A."/>
            <person name="McMahon P."/>
            <person name="Junaid M."/>
            <person name="Guest D."/>
            <person name="Kheng T.Y."/>
            <person name="Meinhardt L.W."/>
            <person name="Bailey B.A."/>
        </authorList>
    </citation>
    <scope>NUCLEOTIDE SEQUENCE [LARGE SCALE GENOMIC DNA]</scope>
    <source>
        <strain evidence="2 3">CT2</strain>
    </source>
</reference>
<name>A0A5N5QX62_9AGAM</name>
<evidence type="ECO:0000313" key="2">
    <source>
        <dbReference type="EMBL" id="KAB5596163.1"/>
    </source>
</evidence>
<dbReference type="Proteomes" id="UP000383932">
    <property type="component" value="Unassembled WGS sequence"/>
</dbReference>
<evidence type="ECO:0000259" key="1">
    <source>
        <dbReference type="Pfam" id="PF08495"/>
    </source>
</evidence>
<evidence type="ECO:0000313" key="3">
    <source>
        <dbReference type="Proteomes" id="UP000383932"/>
    </source>
</evidence>